<protein>
    <recommendedName>
        <fullName evidence="3">PIN domain-containing protein</fullName>
    </recommendedName>
</protein>
<evidence type="ECO:0000313" key="2">
    <source>
        <dbReference type="Proteomes" id="UP000008234"/>
    </source>
</evidence>
<accession>D3R2U4</accession>
<dbReference type="eggNOG" id="COG1848">
    <property type="taxonomic scope" value="Bacteria"/>
</dbReference>
<dbReference type="SUPFAM" id="SSF88723">
    <property type="entry name" value="PIN domain-like"/>
    <property type="match status" value="1"/>
</dbReference>
<sequence>MRILLDTNIVIHRENRRISNYSIGHLFRWIDKLKHDKVIHPYTIDELKKYRDPETQEVLSVKLDAYNIIKTVQKPSSEFLDKVSLYDKNTNDAIDNCLLYELYSGRVDAFITEDHKLRNKAISLGLADRVFSINSFISKVSSDNPDLIEYKALSVEKTCFGQIDVGDSFFDSFRDYYDDFNRWFARKCDEDAYICRADEGQILGFLYLKTEDSQENYSDIQPLFTPKKRLKVGTFKVESTGFRLGERFVKIIFDNAQKRKVDEIYVTLYNDRDELKALEELLYRWGFVYWGTKRNNGLSEKVLVKHLGTIANGQSPKQNYPNISSSCNKFILPIMAKYHTSLLPDSQLNTEDRINFLEKTAYRYALQKVYISWANTNSAKPGDLFLFYRMAENGEIKKYRSVITTIALVDEIIDSIPSEENLLSLCQNRSVFTVDELKNFWRDHNRNLKIIKFIFVKSLNKRPTLSDLRDMGIIDASSGPRPFTIITDAEFHKIIAFGKTDMNYAIEE</sequence>
<keyword evidence="2" id="KW-1185">Reference proteome</keyword>
<dbReference type="AlphaFoldDB" id="D3R2U4"/>
<dbReference type="STRING" id="699246.HMPREF0868_1224"/>
<dbReference type="HOGENOM" id="CLU_039297_0_0_9"/>
<name>D3R2U4_MAGIU</name>
<gene>
    <name evidence="1" type="ordered locus">HMPREF0868_1224</name>
</gene>
<organism evidence="1 2">
    <name type="scientific">Mageeibacillus indolicus (strain UPII9-5)</name>
    <name type="common">Clostridiales genomosp. BVAB3 (strain UPII9-5)</name>
    <dbReference type="NCBI Taxonomy" id="699246"/>
    <lineage>
        <taxon>Bacteria</taxon>
        <taxon>Bacillati</taxon>
        <taxon>Bacillota</taxon>
        <taxon>Clostridia</taxon>
        <taxon>Eubacteriales</taxon>
        <taxon>Oscillospiraceae</taxon>
        <taxon>Mageeibacillus</taxon>
    </lineage>
</organism>
<dbReference type="InterPro" id="IPR029060">
    <property type="entry name" value="PIN-like_dom_sf"/>
</dbReference>
<dbReference type="Proteomes" id="UP000008234">
    <property type="component" value="Chromosome"/>
</dbReference>
<dbReference type="CDD" id="cd18699">
    <property type="entry name" value="PIN_VapC_like"/>
    <property type="match status" value="1"/>
</dbReference>
<evidence type="ECO:0000313" key="1">
    <source>
        <dbReference type="EMBL" id="ADC90674.1"/>
    </source>
</evidence>
<proteinExistence type="predicted"/>
<dbReference type="OrthoDB" id="9773249at2"/>
<dbReference type="KEGG" id="clo:HMPREF0868_1224"/>
<dbReference type="RefSeq" id="WP_012993117.1">
    <property type="nucleotide sequence ID" value="NC_013895.2"/>
</dbReference>
<reference evidence="2" key="1">
    <citation type="submission" date="2009-12" db="EMBL/GenBank/DDBJ databases">
        <title>Sequence of Clostridiales genomosp. BVAB3 str. UPII9-5.</title>
        <authorList>
            <person name="Madupu R."/>
            <person name="Durkin A.S."/>
            <person name="Torralba M."/>
            <person name="Methe B."/>
            <person name="Sutton G.G."/>
            <person name="Strausberg R.L."/>
            <person name="Nelson K.E."/>
        </authorList>
    </citation>
    <scope>NUCLEOTIDE SEQUENCE [LARGE SCALE GENOMIC DNA]</scope>
    <source>
        <strain evidence="2">UPII9-5</strain>
    </source>
</reference>
<evidence type="ECO:0008006" key="3">
    <source>
        <dbReference type="Google" id="ProtNLM"/>
    </source>
</evidence>
<dbReference type="EMBL" id="CP001850">
    <property type="protein sequence ID" value="ADC90674.1"/>
    <property type="molecule type" value="Genomic_DNA"/>
</dbReference>
<dbReference type="Gene3D" id="3.40.630.30">
    <property type="match status" value="1"/>
</dbReference>